<reference evidence="2" key="1">
    <citation type="journal article" date="2022" name="Mol. Ecol. Resour.">
        <title>The genomes of chicory, endive, great burdock and yacon provide insights into Asteraceae palaeo-polyploidization history and plant inulin production.</title>
        <authorList>
            <person name="Fan W."/>
            <person name="Wang S."/>
            <person name="Wang H."/>
            <person name="Wang A."/>
            <person name="Jiang F."/>
            <person name="Liu H."/>
            <person name="Zhao H."/>
            <person name="Xu D."/>
            <person name="Zhang Y."/>
        </authorList>
    </citation>
    <scope>NUCLEOTIDE SEQUENCE [LARGE SCALE GENOMIC DNA]</scope>
    <source>
        <strain evidence="2">cv. Punajuju</strain>
    </source>
</reference>
<dbReference type="EMBL" id="CM042009">
    <property type="protein sequence ID" value="KAI3789964.1"/>
    <property type="molecule type" value="Genomic_DNA"/>
</dbReference>
<protein>
    <submittedName>
        <fullName evidence="1">Uncharacterized protein</fullName>
    </submittedName>
</protein>
<reference evidence="1 2" key="2">
    <citation type="journal article" date="2022" name="Mol. Ecol. Resour.">
        <title>The genomes of chicory, endive, great burdock and yacon provide insights into Asteraceae paleo-polyploidization history and plant inulin production.</title>
        <authorList>
            <person name="Fan W."/>
            <person name="Wang S."/>
            <person name="Wang H."/>
            <person name="Wang A."/>
            <person name="Jiang F."/>
            <person name="Liu H."/>
            <person name="Zhao H."/>
            <person name="Xu D."/>
            <person name="Zhang Y."/>
        </authorList>
    </citation>
    <scope>NUCLEOTIDE SEQUENCE [LARGE SCALE GENOMIC DNA]</scope>
    <source>
        <strain evidence="2">cv. Punajuju</strain>
        <tissue evidence="1">Leaves</tissue>
    </source>
</reference>
<proteinExistence type="predicted"/>
<comment type="caution">
    <text evidence="1">The sequence shown here is derived from an EMBL/GenBank/DDBJ whole genome shotgun (WGS) entry which is preliminary data.</text>
</comment>
<evidence type="ECO:0000313" key="1">
    <source>
        <dbReference type="EMBL" id="KAI3789964.1"/>
    </source>
</evidence>
<evidence type="ECO:0000313" key="2">
    <source>
        <dbReference type="Proteomes" id="UP001055811"/>
    </source>
</evidence>
<name>A0ACB9H2P8_CICIN</name>
<organism evidence="1 2">
    <name type="scientific">Cichorium intybus</name>
    <name type="common">Chicory</name>
    <dbReference type="NCBI Taxonomy" id="13427"/>
    <lineage>
        <taxon>Eukaryota</taxon>
        <taxon>Viridiplantae</taxon>
        <taxon>Streptophyta</taxon>
        <taxon>Embryophyta</taxon>
        <taxon>Tracheophyta</taxon>
        <taxon>Spermatophyta</taxon>
        <taxon>Magnoliopsida</taxon>
        <taxon>eudicotyledons</taxon>
        <taxon>Gunneridae</taxon>
        <taxon>Pentapetalae</taxon>
        <taxon>asterids</taxon>
        <taxon>campanulids</taxon>
        <taxon>Asterales</taxon>
        <taxon>Asteraceae</taxon>
        <taxon>Cichorioideae</taxon>
        <taxon>Cichorieae</taxon>
        <taxon>Cichoriinae</taxon>
        <taxon>Cichorium</taxon>
    </lineage>
</organism>
<gene>
    <name evidence="1" type="ORF">L2E82_02772</name>
</gene>
<sequence length="141" mass="16079">MEATESLVIKSNAADVHTQSQVESVNCECCGFTEDCTLPYISQIRKHYNGRWICGLCVEAVKYEILRSDNLISTGEALERHIDFYENFRSSLRLPFSDADHPDPILAMGKIMRRRLDSPRGHRSAPTSPNRNCEIIVKQKH</sequence>
<keyword evidence="2" id="KW-1185">Reference proteome</keyword>
<dbReference type="Proteomes" id="UP001055811">
    <property type="component" value="Linkage Group LG01"/>
</dbReference>
<accession>A0ACB9H2P8</accession>